<reference evidence="5" key="1">
    <citation type="submission" date="2025-08" db="UniProtKB">
        <authorList>
            <consortium name="RefSeq"/>
        </authorList>
    </citation>
    <scope>IDENTIFICATION</scope>
    <source>
        <strain evidence="5">Quisiro</strain>
        <tissue evidence="5">Liver</tissue>
    </source>
</reference>
<dbReference type="Pfam" id="PF00337">
    <property type="entry name" value="Gal-bind_lectin"/>
    <property type="match status" value="1"/>
</dbReference>
<dbReference type="InParanoid" id="A0A2I4C8L5"/>
<dbReference type="GeneID" id="106526310"/>
<keyword evidence="4" id="KW-1185">Reference proteome</keyword>
<gene>
    <name evidence="5" type="primary">LOC106526310</name>
</gene>
<organism evidence="4 5">
    <name type="scientific">Austrofundulus limnaeus</name>
    <name type="common">Annual killifish</name>
    <dbReference type="NCBI Taxonomy" id="52670"/>
    <lineage>
        <taxon>Eukaryota</taxon>
        <taxon>Metazoa</taxon>
        <taxon>Chordata</taxon>
        <taxon>Craniata</taxon>
        <taxon>Vertebrata</taxon>
        <taxon>Euteleostomi</taxon>
        <taxon>Actinopterygii</taxon>
        <taxon>Neopterygii</taxon>
        <taxon>Teleostei</taxon>
        <taxon>Neoteleostei</taxon>
        <taxon>Acanthomorphata</taxon>
        <taxon>Ovalentaria</taxon>
        <taxon>Atherinomorphae</taxon>
        <taxon>Cyprinodontiformes</taxon>
        <taxon>Rivulidae</taxon>
        <taxon>Austrofundulus</taxon>
    </lineage>
</organism>
<keyword evidence="1 2" id="KW-0430">Lectin</keyword>
<dbReference type="Gene3D" id="2.60.120.200">
    <property type="match status" value="1"/>
</dbReference>
<dbReference type="SMART" id="SM00908">
    <property type="entry name" value="Gal-bind_lectin"/>
    <property type="match status" value="1"/>
</dbReference>
<accession>A0A2I4C8L5</accession>
<dbReference type="GO" id="GO:0030246">
    <property type="term" value="F:carbohydrate binding"/>
    <property type="evidence" value="ECO:0007669"/>
    <property type="project" value="UniProtKB-UniRule"/>
</dbReference>
<dbReference type="OrthoDB" id="8443340at2759"/>
<dbReference type="AlphaFoldDB" id="A0A2I4C8L5"/>
<proteinExistence type="predicted"/>
<feature type="domain" description="Galectin" evidence="3">
    <location>
        <begin position="1"/>
        <end position="139"/>
    </location>
</feature>
<protein>
    <recommendedName>
        <fullName evidence="2">Galectin</fullName>
    </recommendedName>
</protein>
<sequence>MEIKNMSFKVGQTLTVVGIPKTNASSFSVNIGLNKENLMLHINPRFDLEGNQKIVCNSYQGGKWSEEQHHSCFPFCKGEEFKITAKFTSSGFSVIFWSESALTTRAVVSAVLCSNRLGAEKYSFFSFTGDVRIVSVEIK</sequence>
<dbReference type="SUPFAM" id="SSF49899">
    <property type="entry name" value="Concanavalin A-like lectins/glucanases"/>
    <property type="match status" value="1"/>
</dbReference>
<dbReference type="CDD" id="cd00070">
    <property type="entry name" value="GLECT"/>
    <property type="match status" value="1"/>
</dbReference>
<dbReference type="GO" id="GO:0005615">
    <property type="term" value="C:extracellular space"/>
    <property type="evidence" value="ECO:0007669"/>
    <property type="project" value="TreeGrafter"/>
</dbReference>
<evidence type="ECO:0000256" key="2">
    <source>
        <dbReference type="RuleBase" id="RU102079"/>
    </source>
</evidence>
<dbReference type="InterPro" id="IPR044156">
    <property type="entry name" value="Galectin-like"/>
</dbReference>
<dbReference type="KEGG" id="alim:106526310"/>
<evidence type="ECO:0000313" key="4">
    <source>
        <dbReference type="Proteomes" id="UP000192220"/>
    </source>
</evidence>
<name>A0A2I4C8L5_AUSLI</name>
<dbReference type="RefSeq" id="XP_013876342.1">
    <property type="nucleotide sequence ID" value="XM_014020888.1"/>
</dbReference>
<evidence type="ECO:0000256" key="1">
    <source>
        <dbReference type="ARBA" id="ARBA00022734"/>
    </source>
</evidence>
<dbReference type="InterPro" id="IPR013320">
    <property type="entry name" value="ConA-like_dom_sf"/>
</dbReference>
<dbReference type="GO" id="GO:0016936">
    <property type="term" value="F:galactoside binding"/>
    <property type="evidence" value="ECO:0007669"/>
    <property type="project" value="TreeGrafter"/>
</dbReference>
<dbReference type="GO" id="GO:0043236">
    <property type="term" value="F:laminin binding"/>
    <property type="evidence" value="ECO:0007669"/>
    <property type="project" value="TreeGrafter"/>
</dbReference>
<dbReference type="SMART" id="SM00276">
    <property type="entry name" value="GLECT"/>
    <property type="match status" value="1"/>
</dbReference>
<dbReference type="FunFam" id="2.60.120.200:FF:000021">
    <property type="entry name" value="Galectin"/>
    <property type="match status" value="1"/>
</dbReference>
<dbReference type="PANTHER" id="PTHR11346">
    <property type="entry name" value="GALECTIN"/>
    <property type="match status" value="1"/>
</dbReference>
<dbReference type="PROSITE" id="PS51304">
    <property type="entry name" value="GALECTIN"/>
    <property type="match status" value="1"/>
</dbReference>
<dbReference type="Proteomes" id="UP000192220">
    <property type="component" value="Unplaced"/>
</dbReference>
<dbReference type="STRING" id="52670.A0A2I4C8L5"/>
<evidence type="ECO:0000313" key="5">
    <source>
        <dbReference type="RefSeq" id="XP_013876342.1"/>
    </source>
</evidence>
<dbReference type="PANTHER" id="PTHR11346:SF112">
    <property type="entry name" value="GALECTIN"/>
    <property type="match status" value="1"/>
</dbReference>
<dbReference type="InterPro" id="IPR001079">
    <property type="entry name" value="Galectin_CRD"/>
</dbReference>
<evidence type="ECO:0000259" key="3">
    <source>
        <dbReference type="PROSITE" id="PS51304"/>
    </source>
</evidence>